<gene>
    <name evidence="1" type="ORF">BDN72DRAFT_848814</name>
</gene>
<sequence length="1056" mass="113256">MHALLRVLFTINPSYQYIRAGSPGSVPVVPLPDAGHNASTSTNVSPPTSIRYGTVSLKPCMEAIRRSSPELIQNRDFTIYVLDPLEANSAPPMVQIPQHDSSAPQIPSTPPGTVAVGYGLMSEALAAKDEESPQVVGTFTLTHGRESIEVVLTLRESVMTPRNGEAASKRGAEPPLKRHRTVEGCFANVPAVVSTSTSARSGTSSRKTKVPKPPKPQRPMTESERLLQSNPTYFGPPKKKGRPRVDKSSSALIPGSDDFESQAASSAGANGPIASTSTQSPPYSVGSVASTSTSTGIKGAAPDNSSVQNILALIPNLSPEQRASSIALLNTLGHIDADPPAFAMALKQLLRNLSQHPAAAEIAPQHPVKSEPHDDEIVLLDKENINPTAFRKRSQREKEQKLAAFAPVPSSSSGVLIIRNTASRPQQPGEPVSYFGSGSRSNTIAQRVDSAPTSNFQASTSSSGPKSLRKRTLSEFMEEKEAKSQADRTHESSSDAGSSSPAVNLRYYPRMADNYSQTERAPTNYYRTGFEPFSSPPRPTRSTSDGENSNTNPIVIPDSPIAPRISASSPPKPSASKARKKFTLPEWARTGTATQPRLSEEAQRAMEAQERKKEEKLATKRRGNAAALAKSKERKLQEKQRRKSTGSAPGPLRSIQPSGSTPKPSGSSKEDAATSVLRAGPIAATTSFDDIFASSSPSDAPTPTLQPPRTPPRTRTVLPCTPSKSHGRSSLFTPTPKSFGNRSPLFSPTGASPCARRQSTISPTKSPLSKNLSRPGGWGDALQLTTDESEREKDTEDDFLSRELESDSEPPTTSLLGPTSDVTIDDQSPSANDGDDEAEDADADLDDTMSRVRQQWDDLPPSSPPPPTSPCLPLDELPSEAGLRTDDESEYELPTATSDFEPDEPNAVPSPEDFAQTPEQPLEQSTDQGLDLIMQGRFVEQLLKDFSESDCNWLDQYTTIDALSSDDNYDGFSGNDLGATLEPNPDQIDMTELWGEMGRMVANQVPSLCPPVDPAGTGLLLGPQDLLENYDLSKVSNEDGDEIARKAQSLLSGCVL</sequence>
<evidence type="ECO:0000313" key="1">
    <source>
        <dbReference type="EMBL" id="TFK62313.1"/>
    </source>
</evidence>
<name>A0ACD3A8X9_9AGAR</name>
<protein>
    <submittedName>
        <fullName evidence="1">Uncharacterized protein</fullName>
    </submittedName>
</protein>
<dbReference type="EMBL" id="ML208590">
    <property type="protein sequence ID" value="TFK62313.1"/>
    <property type="molecule type" value="Genomic_DNA"/>
</dbReference>
<organism evidence="1 2">
    <name type="scientific">Pluteus cervinus</name>
    <dbReference type="NCBI Taxonomy" id="181527"/>
    <lineage>
        <taxon>Eukaryota</taxon>
        <taxon>Fungi</taxon>
        <taxon>Dikarya</taxon>
        <taxon>Basidiomycota</taxon>
        <taxon>Agaricomycotina</taxon>
        <taxon>Agaricomycetes</taxon>
        <taxon>Agaricomycetidae</taxon>
        <taxon>Agaricales</taxon>
        <taxon>Pluteineae</taxon>
        <taxon>Pluteaceae</taxon>
        <taxon>Pluteus</taxon>
    </lineage>
</organism>
<dbReference type="Proteomes" id="UP000308600">
    <property type="component" value="Unassembled WGS sequence"/>
</dbReference>
<proteinExistence type="predicted"/>
<keyword evidence="2" id="KW-1185">Reference proteome</keyword>
<evidence type="ECO:0000313" key="2">
    <source>
        <dbReference type="Proteomes" id="UP000308600"/>
    </source>
</evidence>
<accession>A0ACD3A8X9</accession>
<reference evidence="1 2" key="1">
    <citation type="journal article" date="2019" name="Nat. Ecol. Evol.">
        <title>Megaphylogeny resolves global patterns of mushroom evolution.</title>
        <authorList>
            <person name="Varga T."/>
            <person name="Krizsan K."/>
            <person name="Foldi C."/>
            <person name="Dima B."/>
            <person name="Sanchez-Garcia M."/>
            <person name="Sanchez-Ramirez S."/>
            <person name="Szollosi G.J."/>
            <person name="Szarkandi J.G."/>
            <person name="Papp V."/>
            <person name="Albert L."/>
            <person name="Andreopoulos W."/>
            <person name="Angelini C."/>
            <person name="Antonin V."/>
            <person name="Barry K.W."/>
            <person name="Bougher N.L."/>
            <person name="Buchanan P."/>
            <person name="Buyck B."/>
            <person name="Bense V."/>
            <person name="Catcheside P."/>
            <person name="Chovatia M."/>
            <person name="Cooper J."/>
            <person name="Damon W."/>
            <person name="Desjardin D."/>
            <person name="Finy P."/>
            <person name="Geml J."/>
            <person name="Haridas S."/>
            <person name="Hughes K."/>
            <person name="Justo A."/>
            <person name="Karasinski D."/>
            <person name="Kautmanova I."/>
            <person name="Kiss B."/>
            <person name="Kocsube S."/>
            <person name="Kotiranta H."/>
            <person name="LaButti K.M."/>
            <person name="Lechner B.E."/>
            <person name="Liimatainen K."/>
            <person name="Lipzen A."/>
            <person name="Lukacs Z."/>
            <person name="Mihaltcheva S."/>
            <person name="Morgado L.N."/>
            <person name="Niskanen T."/>
            <person name="Noordeloos M.E."/>
            <person name="Ohm R.A."/>
            <person name="Ortiz-Santana B."/>
            <person name="Ovrebo C."/>
            <person name="Racz N."/>
            <person name="Riley R."/>
            <person name="Savchenko A."/>
            <person name="Shiryaev A."/>
            <person name="Soop K."/>
            <person name="Spirin V."/>
            <person name="Szebenyi C."/>
            <person name="Tomsovsky M."/>
            <person name="Tulloss R.E."/>
            <person name="Uehling J."/>
            <person name="Grigoriev I.V."/>
            <person name="Vagvolgyi C."/>
            <person name="Papp T."/>
            <person name="Martin F.M."/>
            <person name="Miettinen O."/>
            <person name="Hibbett D.S."/>
            <person name="Nagy L.G."/>
        </authorList>
    </citation>
    <scope>NUCLEOTIDE SEQUENCE [LARGE SCALE GENOMIC DNA]</scope>
    <source>
        <strain evidence="1 2">NL-1719</strain>
    </source>
</reference>